<evidence type="ECO:0000313" key="4">
    <source>
        <dbReference type="Proteomes" id="UP000199233"/>
    </source>
</evidence>
<feature type="transmembrane region" description="Helical" evidence="1">
    <location>
        <begin position="20"/>
        <end position="44"/>
    </location>
</feature>
<keyword evidence="4" id="KW-1185">Reference proteome</keyword>
<evidence type="ECO:0000256" key="1">
    <source>
        <dbReference type="SAM" id="Phobius"/>
    </source>
</evidence>
<keyword evidence="1" id="KW-0472">Membrane</keyword>
<proteinExistence type="predicted"/>
<gene>
    <name evidence="3" type="ORF">SAMN04488038_10985</name>
</gene>
<dbReference type="STRING" id="489703.SAMN04488038_10985"/>
<dbReference type="Pfam" id="PF07811">
    <property type="entry name" value="TadE"/>
    <property type="match status" value="1"/>
</dbReference>
<dbReference type="InterPro" id="IPR012495">
    <property type="entry name" value="TadE-like_dom"/>
</dbReference>
<dbReference type="EMBL" id="FOFS01000009">
    <property type="protein sequence ID" value="SEQ67266.1"/>
    <property type="molecule type" value="Genomic_DNA"/>
</dbReference>
<dbReference type="OrthoDB" id="6948598at2"/>
<keyword evidence="1" id="KW-1133">Transmembrane helix</keyword>
<evidence type="ECO:0000259" key="2">
    <source>
        <dbReference type="Pfam" id="PF07811"/>
    </source>
</evidence>
<keyword evidence="1" id="KW-0812">Transmembrane</keyword>
<dbReference type="Proteomes" id="UP000199233">
    <property type="component" value="Unassembled WGS sequence"/>
</dbReference>
<dbReference type="RefSeq" id="WP_093286472.1">
    <property type="nucleotide sequence ID" value="NZ_FOFS01000009.1"/>
</dbReference>
<reference evidence="3 4" key="1">
    <citation type="submission" date="2016-10" db="EMBL/GenBank/DDBJ databases">
        <authorList>
            <person name="de Groot N.N."/>
        </authorList>
    </citation>
    <scope>NUCLEOTIDE SEQUENCE [LARGE SCALE GENOMIC DNA]</scope>
    <source>
        <strain evidence="3 4">DSM 25927</strain>
    </source>
</reference>
<organism evidence="3 4">
    <name type="scientific">Solimonas aquatica</name>
    <dbReference type="NCBI Taxonomy" id="489703"/>
    <lineage>
        <taxon>Bacteria</taxon>
        <taxon>Pseudomonadati</taxon>
        <taxon>Pseudomonadota</taxon>
        <taxon>Gammaproteobacteria</taxon>
        <taxon>Nevskiales</taxon>
        <taxon>Nevskiaceae</taxon>
        <taxon>Solimonas</taxon>
    </lineage>
</organism>
<sequence>MKPGRRWQRVPLPQSGLAVLEFAMMLPVLLVLLFASIDLGRVILIRQIMLNLSREAANLACRGTAFADVMSAVQTSAAPLNLAQDGYVILTEIYRSSASVVTVKSRLTYGGRAGSSHVGATVGGAAVLPASTPAMPPTGMSLYVAEVFYHVDPITPLGQFVTLSGNSSYYDVAFF</sequence>
<feature type="domain" description="TadE-like" evidence="2">
    <location>
        <begin position="16"/>
        <end position="57"/>
    </location>
</feature>
<dbReference type="AlphaFoldDB" id="A0A1H9HY25"/>
<accession>A0A1H9HY25</accession>
<name>A0A1H9HY25_9GAMM</name>
<evidence type="ECO:0000313" key="3">
    <source>
        <dbReference type="EMBL" id="SEQ67266.1"/>
    </source>
</evidence>
<protein>
    <submittedName>
        <fullName evidence="3">Flp pilus assembly protein TadG</fullName>
    </submittedName>
</protein>